<gene>
    <name evidence="1" type="ORF">EYW49_02430</name>
</gene>
<protein>
    <submittedName>
        <fullName evidence="1">Uncharacterized protein</fullName>
    </submittedName>
</protein>
<evidence type="ECO:0000313" key="2">
    <source>
        <dbReference type="Proteomes" id="UP000292781"/>
    </source>
</evidence>
<name>A0A4Q9VXB2_9HYPH</name>
<accession>A0A4Q9VXB2</accession>
<organism evidence="1 2">
    <name type="scientific">Siculibacillus lacustris</name>
    <dbReference type="NCBI Taxonomy" id="1549641"/>
    <lineage>
        <taxon>Bacteria</taxon>
        <taxon>Pseudomonadati</taxon>
        <taxon>Pseudomonadota</taxon>
        <taxon>Alphaproteobacteria</taxon>
        <taxon>Hyphomicrobiales</taxon>
        <taxon>Ancalomicrobiaceae</taxon>
        <taxon>Siculibacillus</taxon>
    </lineage>
</organism>
<dbReference type="Proteomes" id="UP000292781">
    <property type="component" value="Unassembled WGS sequence"/>
</dbReference>
<dbReference type="EMBL" id="SJFN01000002">
    <property type="protein sequence ID" value="TBW41030.1"/>
    <property type="molecule type" value="Genomic_DNA"/>
</dbReference>
<keyword evidence="2" id="KW-1185">Reference proteome</keyword>
<dbReference type="AlphaFoldDB" id="A0A4Q9VXB2"/>
<reference evidence="1 2" key="1">
    <citation type="submission" date="2019-02" db="EMBL/GenBank/DDBJ databases">
        <title>Siculibacillus lacustris gen. nov., sp. nov., a new rosette-forming bacterium isolated from a freshwater crater lake (Lake St. Ana, Romania).</title>
        <authorList>
            <person name="Felfoldi T."/>
            <person name="Marton Z."/>
            <person name="Szabo A."/>
            <person name="Mentes A."/>
            <person name="Boka K."/>
            <person name="Marialigeti K."/>
            <person name="Mathe I."/>
            <person name="Koncz M."/>
            <person name="Schumann P."/>
            <person name="Toth E."/>
        </authorList>
    </citation>
    <scope>NUCLEOTIDE SEQUENCE [LARGE SCALE GENOMIC DNA]</scope>
    <source>
        <strain evidence="1 2">SA-279</strain>
    </source>
</reference>
<proteinExistence type="predicted"/>
<comment type="caution">
    <text evidence="1">The sequence shown here is derived from an EMBL/GenBank/DDBJ whole genome shotgun (WGS) entry which is preliminary data.</text>
</comment>
<sequence length="87" mass="9330">MISKDDILGLCDLDPAEIEAIAEHEHIPEVAAAALGDYLLHQAHGAEVVRDMIVDDIRAAARTGDTAHAATLAMALRHFLSLHPDIV</sequence>
<evidence type="ECO:0000313" key="1">
    <source>
        <dbReference type="EMBL" id="TBW41030.1"/>
    </source>
</evidence>
<dbReference type="RefSeq" id="WP_131305593.1">
    <property type="nucleotide sequence ID" value="NZ_SJFN01000002.1"/>
</dbReference>